<dbReference type="Gene3D" id="1.50.40.10">
    <property type="entry name" value="Mitochondrial carrier domain"/>
    <property type="match status" value="1"/>
</dbReference>
<dbReference type="InterPro" id="IPR023395">
    <property type="entry name" value="MCP_dom_sf"/>
</dbReference>
<keyword evidence="8 9" id="KW-0472">Membrane</keyword>
<feature type="repeat" description="Solcar" evidence="9">
    <location>
        <begin position="10"/>
        <end position="96"/>
    </location>
</feature>
<dbReference type="Pfam" id="PF08616">
    <property type="entry name" value="SPA"/>
    <property type="match status" value="1"/>
</dbReference>
<keyword evidence="13" id="KW-1185">Reference proteome</keyword>
<dbReference type="PANTHER" id="PTHR28245">
    <property type="entry name" value="ARF3-INTERACTING PROTEIN 1"/>
    <property type="match status" value="1"/>
</dbReference>
<keyword evidence="7" id="KW-0496">Mitochondrion</keyword>
<dbReference type="InterPro" id="IPR012860">
    <property type="entry name" value="Afi1_N"/>
</dbReference>
<evidence type="ECO:0000313" key="12">
    <source>
        <dbReference type="EMBL" id="KAG0664940.1"/>
    </source>
</evidence>
<dbReference type="EMBL" id="PUHR01000115">
    <property type="protein sequence ID" value="KAG0664940.1"/>
    <property type="molecule type" value="Genomic_DNA"/>
</dbReference>
<dbReference type="GO" id="GO:0005935">
    <property type="term" value="C:cellular bud neck"/>
    <property type="evidence" value="ECO:0007669"/>
    <property type="project" value="TreeGrafter"/>
</dbReference>
<comment type="subcellular location">
    <subcellularLocation>
        <location evidence="1">Mitochondrion inner membrane</location>
        <topology evidence="1">Multi-pass membrane protein</topology>
    </subcellularLocation>
</comment>
<dbReference type="InterPro" id="IPR002067">
    <property type="entry name" value="MCP"/>
</dbReference>
<feature type="repeat" description="Solcar" evidence="9">
    <location>
        <begin position="104"/>
        <end position="196"/>
    </location>
</feature>
<dbReference type="GO" id="GO:0055085">
    <property type="term" value="P:transmembrane transport"/>
    <property type="evidence" value="ECO:0007669"/>
    <property type="project" value="InterPro"/>
</dbReference>
<protein>
    <recommendedName>
        <fullName evidence="11">Arf3-interacting protein 1 N-terminal domain-containing protein</fullName>
    </recommendedName>
</protein>
<evidence type="ECO:0000256" key="4">
    <source>
        <dbReference type="ARBA" id="ARBA00022737"/>
    </source>
</evidence>
<evidence type="ECO:0000256" key="9">
    <source>
        <dbReference type="PROSITE-ProRule" id="PRU00282"/>
    </source>
</evidence>
<accession>A0A9P6W542</accession>
<keyword evidence="5" id="KW-0999">Mitochondrion inner membrane</keyword>
<gene>
    <name evidence="12" type="ORF">C6P45_000496</name>
</gene>
<dbReference type="AlphaFoldDB" id="A0A9P6W542"/>
<evidence type="ECO:0000313" key="13">
    <source>
        <dbReference type="Proteomes" id="UP000750334"/>
    </source>
</evidence>
<keyword evidence="3 9" id="KW-0812">Transmembrane</keyword>
<evidence type="ECO:0000256" key="7">
    <source>
        <dbReference type="ARBA" id="ARBA00023128"/>
    </source>
</evidence>
<proteinExistence type="predicted"/>
<dbReference type="Proteomes" id="UP000750334">
    <property type="component" value="Unassembled WGS sequence"/>
</dbReference>
<feature type="transmembrane region" description="Helical" evidence="10">
    <location>
        <begin position="102"/>
        <end position="124"/>
    </location>
</feature>
<dbReference type="GO" id="GO:0005743">
    <property type="term" value="C:mitochondrial inner membrane"/>
    <property type="evidence" value="ECO:0007669"/>
    <property type="project" value="UniProtKB-SubCell"/>
</dbReference>
<dbReference type="GO" id="GO:0000282">
    <property type="term" value="P:cellular bud site selection"/>
    <property type="evidence" value="ECO:0007669"/>
    <property type="project" value="TreeGrafter"/>
</dbReference>
<evidence type="ECO:0000256" key="5">
    <source>
        <dbReference type="ARBA" id="ARBA00022792"/>
    </source>
</evidence>
<evidence type="ECO:0000256" key="6">
    <source>
        <dbReference type="ARBA" id="ARBA00022989"/>
    </source>
</evidence>
<dbReference type="InterPro" id="IPR052809">
    <property type="entry name" value="Actin_polarity_regulatory"/>
</dbReference>
<evidence type="ECO:0000256" key="8">
    <source>
        <dbReference type="ARBA" id="ARBA00023136"/>
    </source>
</evidence>
<reference evidence="12 13" key="1">
    <citation type="submission" date="2020-11" db="EMBL/GenBank/DDBJ databases">
        <title>Kefir isolates.</title>
        <authorList>
            <person name="Marcisauskas S."/>
            <person name="Kim Y."/>
            <person name="Blasche S."/>
        </authorList>
    </citation>
    <scope>NUCLEOTIDE SEQUENCE [LARGE SCALE GENOMIC DNA]</scope>
    <source>
        <strain evidence="12 13">OG2</strain>
    </source>
</reference>
<dbReference type="GO" id="GO:0051666">
    <property type="term" value="P:actin cortical patch localization"/>
    <property type="evidence" value="ECO:0007669"/>
    <property type="project" value="TreeGrafter"/>
</dbReference>
<keyword evidence="2" id="KW-0813">Transport</keyword>
<dbReference type="PRINTS" id="PR00926">
    <property type="entry name" value="MITOCARRIER"/>
</dbReference>
<name>A0A9P6W542_MAUEX</name>
<evidence type="ECO:0000256" key="1">
    <source>
        <dbReference type="ARBA" id="ARBA00004448"/>
    </source>
</evidence>
<dbReference type="PANTHER" id="PTHR28245:SF1">
    <property type="entry name" value="ARF3-INTERACTING PROTEIN 1"/>
    <property type="match status" value="1"/>
</dbReference>
<dbReference type="OrthoDB" id="66409at2759"/>
<sequence length="1165" mass="132685">MSKDISNGFHSAFWDILFGSIAGAIGKTIEYPFDTVKVRMQTQGSQIFPTTWSCIKYTYENEGIIRGFFQGIGSPLIGASLEHACLFLSYNQCFQFLLAHTALSYLVVVLISGAFAGSCTSLVLTPVELIKCQLQVSNLRLSLEEEERHTSIIPTIKAILKERGIWGLWQGQSGTFVRESIGSLVWFGTFENFKSMFLSKNDKDTLHTWQLLISGAAAGIAFNSSMFPVDTIKSIMQTEHLGFFETARKIRKEHGIAGFYRGIAITILRSGPSLPIVHNDDNIKYVVSAEFDNKQGAILKYQYPKCIPGFKTNTYGTYSSTHEQTLNIASLMIPDNVERYPGRPDFSMFILYKDKINQEYKLFPTGNLFHDNHTTQINEGTIPEEEEIDASSKISEASTIYDDDSDDTLFFLNVVNTIIDESNERGAIIQAIAMGTTMRNFLIFKPLLVMTLHYYMTYPREDRLQVLIDFFVMINSLDMSLLRRTHSRYRFQRIVQSINDIDVLKKIFDLNMGNCSRIMKFNPNTTKDSLGNTLTIENGKIVQYFTTFHPVVLSDFLIQLPLRANIIKTEPIPLELNYNNKVLKFLSLLIPELNKLDSESMVRKLVINSTIHSKDLISQFVLSLSNLMGGHSHGNSVPYFKGRPVLFFPYMDISMVDALRGHIEPESDFSNSFVIIGTANPIFKFQPDIWDFYYDLDNELLYNSDQAGQERLTLKQELRNGTSSFKKLLVKPHAATIGAILNIDEDYNESSFHRNRTGLTMKIVQYLQDGMHDNETVMSVFRRICILQILTLLPVEGDKPKSATTVKKESSNGLSLKDEYVNTYRDFVLVPYLFDYNNLQIIKQMRTLVLSLDTLKSLDLPMTPTDKIYSEICIIYETLKSFFIIACSSKQNLDSLITILLNFPDLQLSSTFNLKKQDFGRLNLEKIYESNRKQDSLNNSLDFIDNFIKVNGFEYIATFLSFSINDTNTLFSPTLHLKYKTVIGRSRSLKNIFSLNQITSSNANLDFPSSGASPKKRNTISNSNKNITAGSIVLEKRISKIKRVITKLLMKIERHPMGSILIQKYLSKESRNLFVSFKNDIVKTRTMMFEKPPSKFNSRHVTLPSSRSKTNLNNEISTIAEHPDISRDMYNNTFDDSVNLSMETEVTGTITNLNRHPSEIFYDAE</sequence>
<dbReference type="InterPro" id="IPR018108">
    <property type="entry name" value="MCP_transmembrane"/>
</dbReference>
<keyword evidence="4" id="KW-0677">Repeat</keyword>
<dbReference type="Pfam" id="PF07792">
    <property type="entry name" value="Afi1"/>
    <property type="match status" value="1"/>
</dbReference>
<feature type="domain" description="Arf3-interacting protein 1 N-terminal" evidence="11">
    <location>
        <begin position="285"/>
        <end position="423"/>
    </location>
</feature>
<dbReference type="SUPFAM" id="SSF103506">
    <property type="entry name" value="Mitochondrial carrier"/>
    <property type="match status" value="1"/>
</dbReference>
<dbReference type="PROSITE" id="PS50920">
    <property type="entry name" value="SOLCAR"/>
    <property type="match status" value="3"/>
</dbReference>
<evidence type="ECO:0000256" key="10">
    <source>
        <dbReference type="SAM" id="Phobius"/>
    </source>
</evidence>
<evidence type="ECO:0000256" key="3">
    <source>
        <dbReference type="ARBA" id="ARBA00022692"/>
    </source>
</evidence>
<dbReference type="GO" id="GO:0005886">
    <property type="term" value="C:plasma membrane"/>
    <property type="evidence" value="ECO:0007669"/>
    <property type="project" value="TreeGrafter"/>
</dbReference>
<organism evidence="12 13">
    <name type="scientific">Maudiozyma exigua</name>
    <name type="common">Yeast</name>
    <name type="synonym">Kazachstania exigua</name>
    <dbReference type="NCBI Taxonomy" id="34358"/>
    <lineage>
        <taxon>Eukaryota</taxon>
        <taxon>Fungi</taxon>
        <taxon>Dikarya</taxon>
        <taxon>Ascomycota</taxon>
        <taxon>Saccharomycotina</taxon>
        <taxon>Saccharomycetes</taxon>
        <taxon>Saccharomycetales</taxon>
        <taxon>Saccharomycetaceae</taxon>
        <taxon>Maudiozyma</taxon>
    </lineage>
</organism>
<evidence type="ECO:0000256" key="2">
    <source>
        <dbReference type="ARBA" id="ARBA00022448"/>
    </source>
</evidence>
<keyword evidence="6 10" id="KW-1133">Transmembrane helix</keyword>
<evidence type="ECO:0000259" key="11">
    <source>
        <dbReference type="Pfam" id="PF07792"/>
    </source>
</evidence>
<comment type="caution">
    <text evidence="12">The sequence shown here is derived from an EMBL/GenBank/DDBJ whole genome shotgun (WGS) entry which is preliminary data.</text>
</comment>
<feature type="repeat" description="Solcar" evidence="9">
    <location>
        <begin position="209"/>
        <end position="286"/>
    </location>
</feature>
<dbReference type="Pfam" id="PF00153">
    <property type="entry name" value="Mito_carr"/>
    <property type="match status" value="3"/>
</dbReference>